<organism evidence="1 2">
    <name type="scientific">Ambispora leptoticha</name>
    <dbReference type="NCBI Taxonomy" id="144679"/>
    <lineage>
        <taxon>Eukaryota</taxon>
        <taxon>Fungi</taxon>
        <taxon>Fungi incertae sedis</taxon>
        <taxon>Mucoromycota</taxon>
        <taxon>Glomeromycotina</taxon>
        <taxon>Glomeromycetes</taxon>
        <taxon>Archaeosporales</taxon>
        <taxon>Ambisporaceae</taxon>
        <taxon>Ambispora</taxon>
    </lineage>
</organism>
<reference evidence="1" key="1">
    <citation type="submission" date="2021-06" db="EMBL/GenBank/DDBJ databases">
        <authorList>
            <person name="Kallberg Y."/>
            <person name="Tangrot J."/>
            <person name="Rosling A."/>
        </authorList>
    </citation>
    <scope>NUCLEOTIDE SEQUENCE</scope>
    <source>
        <strain evidence="1">FL130A</strain>
    </source>
</reference>
<sequence length="79" mass="8794">EEEEANVNLNYDSENETYQNNWNNEISESLSQIVSIDKDLLNYTIGNAGEGSSCNVCDVVGNASGNSYQSFSNEKEIEY</sequence>
<protein>
    <submittedName>
        <fullName evidence="1">1490_t:CDS:1</fullName>
    </submittedName>
</protein>
<dbReference type="AlphaFoldDB" id="A0A9N9JA09"/>
<accession>A0A9N9JA09</accession>
<proteinExistence type="predicted"/>
<evidence type="ECO:0000313" key="2">
    <source>
        <dbReference type="Proteomes" id="UP000789508"/>
    </source>
</evidence>
<gene>
    <name evidence="1" type="ORF">ALEPTO_LOCUS13887</name>
</gene>
<dbReference type="EMBL" id="CAJVPS010049428">
    <property type="protein sequence ID" value="CAG8766218.1"/>
    <property type="molecule type" value="Genomic_DNA"/>
</dbReference>
<name>A0A9N9JA09_9GLOM</name>
<evidence type="ECO:0000313" key="1">
    <source>
        <dbReference type="EMBL" id="CAG8766218.1"/>
    </source>
</evidence>
<dbReference type="Proteomes" id="UP000789508">
    <property type="component" value="Unassembled WGS sequence"/>
</dbReference>
<feature type="non-terminal residue" evidence="1">
    <location>
        <position position="1"/>
    </location>
</feature>
<comment type="caution">
    <text evidence="1">The sequence shown here is derived from an EMBL/GenBank/DDBJ whole genome shotgun (WGS) entry which is preliminary data.</text>
</comment>
<keyword evidence="2" id="KW-1185">Reference proteome</keyword>